<dbReference type="EnsemblMetazoa" id="GMOY011980-RA">
    <property type="protein sequence ID" value="GMOY011980-PA"/>
    <property type="gene ID" value="GMOY011980"/>
</dbReference>
<name>A0A1B0GFA9_GLOMM</name>
<dbReference type="EMBL" id="CCAG010012801">
    <property type="status" value="NOT_ANNOTATED_CDS"/>
    <property type="molecule type" value="Genomic_DNA"/>
</dbReference>
<dbReference type="EMBL" id="CCAG010012798">
    <property type="status" value="NOT_ANNOTATED_CDS"/>
    <property type="molecule type" value="Genomic_DNA"/>
</dbReference>
<evidence type="ECO:0000313" key="2">
    <source>
        <dbReference type="Proteomes" id="UP000092444"/>
    </source>
</evidence>
<dbReference type="Proteomes" id="UP000092444">
    <property type="component" value="Unassembled WGS sequence"/>
</dbReference>
<organism evidence="1 2">
    <name type="scientific">Glossina morsitans morsitans</name>
    <name type="common">Savannah tsetse fly</name>
    <dbReference type="NCBI Taxonomy" id="37546"/>
    <lineage>
        <taxon>Eukaryota</taxon>
        <taxon>Metazoa</taxon>
        <taxon>Ecdysozoa</taxon>
        <taxon>Arthropoda</taxon>
        <taxon>Hexapoda</taxon>
        <taxon>Insecta</taxon>
        <taxon>Pterygota</taxon>
        <taxon>Neoptera</taxon>
        <taxon>Endopterygota</taxon>
        <taxon>Diptera</taxon>
        <taxon>Brachycera</taxon>
        <taxon>Muscomorpha</taxon>
        <taxon>Hippoboscoidea</taxon>
        <taxon>Glossinidae</taxon>
        <taxon>Glossina</taxon>
    </lineage>
</organism>
<dbReference type="EMBL" id="CCAG010012799">
    <property type="status" value="NOT_ANNOTATED_CDS"/>
    <property type="molecule type" value="Genomic_DNA"/>
</dbReference>
<evidence type="ECO:0000313" key="1">
    <source>
        <dbReference type="EnsemblMetazoa" id="GMOY011980-PA"/>
    </source>
</evidence>
<protein>
    <submittedName>
        <fullName evidence="1">Uncharacterized protein</fullName>
    </submittedName>
</protein>
<accession>A0A1B0GFA9</accession>
<keyword evidence="2" id="KW-1185">Reference proteome</keyword>
<dbReference type="AlphaFoldDB" id="A0A1B0GFA9"/>
<sequence length="115" mass="13383">MARVLVEYDSQMLERCKRFLVDCKEKILYKDYRIYIYIFSHCDQVQCRQFRRRVRLKPKYFLLHGVLVSIAFLTNSPDSDVVVSVCIKFPLGVSKSSLGDLKLLLIVFGVDNPSS</sequence>
<dbReference type="EMBL" id="CCAG010012800">
    <property type="status" value="NOT_ANNOTATED_CDS"/>
    <property type="molecule type" value="Genomic_DNA"/>
</dbReference>
<dbReference type="EMBL" id="CCAG010012802">
    <property type="status" value="NOT_ANNOTATED_CDS"/>
    <property type="molecule type" value="Genomic_DNA"/>
</dbReference>
<proteinExistence type="predicted"/>
<reference evidence="1" key="1">
    <citation type="submission" date="2020-05" db="UniProtKB">
        <authorList>
            <consortium name="EnsemblMetazoa"/>
        </authorList>
    </citation>
    <scope>IDENTIFICATION</scope>
    <source>
        <strain evidence="1">Yale</strain>
    </source>
</reference>
<dbReference type="VEuPathDB" id="VectorBase:GMOY011980"/>